<proteinExistence type="predicted"/>
<dbReference type="Proteomes" id="UP000790787">
    <property type="component" value="Chromosome 5"/>
</dbReference>
<organism evidence="1 2">
    <name type="scientific">Nicotiana tabacum</name>
    <name type="common">Common tobacco</name>
    <dbReference type="NCBI Taxonomy" id="4097"/>
    <lineage>
        <taxon>Eukaryota</taxon>
        <taxon>Viridiplantae</taxon>
        <taxon>Streptophyta</taxon>
        <taxon>Embryophyta</taxon>
        <taxon>Tracheophyta</taxon>
        <taxon>Spermatophyta</taxon>
        <taxon>Magnoliopsida</taxon>
        <taxon>eudicotyledons</taxon>
        <taxon>Gunneridae</taxon>
        <taxon>Pentapetalae</taxon>
        <taxon>asterids</taxon>
        <taxon>lamiids</taxon>
        <taxon>Solanales</taxon>
        <taxon>Solanaceae</taxon>
        <taxon>Nicotianoideae</taxon>
        <taxon>Nicotianeae</taxon>
        <taxon>Nicotiana</taxon>
    </lineage>
</organism>
<protein>
    <submittedName>
        <fullName evidence="2">Mitochondrial protein AtMg00860</fullName>
    </submittedName>
</protein>
<keyword evidence="1" id="KW-1185">Reference proteome</keyword>
<gene>
    <name evidence="2" type="primary">LOC142181071</name>
</gene>
<reference evidence="1" key="1">
    <citation type="journal article" date="2014" name="Nat. Commun.">
        <title>The tobacco genome sequence and its comparison with those of tomato and potato.</title>
        <authorList>
            <person name="Sierro N."/>
            <person name="Battey J.N."/>
            <person name="Ouadi S."/>
            <person name="Bakaher N."/>
            <person name="Bovet L."/>
            <person name="Willig A."/>
            <person name="Goepfert S."/>
            <person name="Peitsch M.C."/>
            <person name="Ivanov N.V."/>
        </authorList>
    </citation>
    <scope>NUCLEOTIDE SEQUENCE [LARGE SCALE GENOMIC DNA]</scope>
</reference>
<evidence type="ECO:0000313" key="1">
    <source>
        <dbReference type="Proteomes" id="UP000790787"/>
    </source>
</evidence>
<reference evidence="2" key="2">
    <citation type="submission" date="2025-08" db="UniProtKB">
        <authorList>
            <consortium name="RefSeq"/>
        </authorList>
    </citation>
    <scope>IDENTIFICATION</scope>
    <source>
        <tissue evidence="2">Leaf</tissue>
    </source>
</reference>
<sequence length="186" mass="21350">MLEDLLDELNGYKVFSKDHLKHLQIVLQLLRENQLFAKRSKCEFSQNKVEFLVHVISGEGVGTYPSKVAAVLDWPQPKTIKDLRGFLGLTSYYRKFVKGYAQLSKLLTSLLKSKTFIMEVDACGIVIGDVLLQDKQPIAYLSQVLSLKHQATQMTPFKVLYRYDPSQLTFEMVSQFKVDAVDQWLQ</sequence>
<dbReference type="RefSeq" id="XP_075109299.1">
    <property type="nucleotide sequence ID" value="XM_075253198.1"/>
</dbReference>
<name>A0AC58UIJ0_TOBAC</name>
<evidence type="ECO:0000313" key="2">
    <source>
        <dbReference type="RefSeq" id="XP_075109299.1"/>
    </source>
</evidence>
<accession>A0AC58UIJ0</accession>